<accession>A0ACA9PPY2</accession>
<feature type="non-terminal residue" evidence="1">
    <location>
        <position position="1"/>
    </location>
</feature>
<evidence type="ECO:0000313" key="1">
    <source>
        <dbReference type="EMBL" id="CAG8717150.1"/>
    </source>
</evidence>
<dbReference type="Proteomes" id="UP000789920">
    <property type="component" value="Unassembled WGS sequence"/>
</dbReference>
<reference evidence="1" key="1">
    <citation type="submission" date="2021-06" db="EMBL/GenBank/DDBJ databases">
        <authorList>
            <person name="Kallberg Y."/>
            <person name="Tangrot J."/>
            <person name="Rosling A."/>
        </authorList>
    </citation>
    <scope>NUCLEOTIDE SEQUENCE</scope>
    <source>
        <strain evidence="1">MA461A</strain>
    </source>
</reference>
<proteinExistence type="predicted"/>
<evidence type="ECO:0000313" key="2">
    <source>
        <dbReference type="Proteomes" id="UP000789920"/>
    </source>
</evidence>
<name>A0ACA9PPY2_9GLOM</name>
<comment type="caution">
    <text evidence="1">The sequence shown here is derived from an EMBL/GenBank/DDBJ whole genome shotgun (WGS) entry which is preliminary data.</text>
</comment>
<sequence length="79" mass="9131">MGAKRQPKVGSQDKISTQDMFNELLKYVKSRDIEEEDIPKISTIQNWLSSYARAFKQKATDNELELGNLKLHSYNISQI</sequence>
<gene>
    <name evidence="1" type="ORF">RPERSI_LOCUS10988</name>
</gene>
<keyword evidence="2" id="KW-1185">Reference proteome</keyword>
<dbReference type="EMBL" id="CAJVQC010022250">
    <property type="protein sequence ID" value="CAG8717150.1"/>
    <property type="molecule type" value="Genomic_DNA"/>
</dbReference>
<protein>
    <submittedName>
        <fullName evidence="1">36200_t:CDS:1</fullName>
    </submittedName>
</protein>
<organism evidence="1 2">
    <name type="scientific">Racocetra persica</name>
    <dbReference type="NCBI Taxonomy" id="160502"/>
    <lineage>
        <taxon>Eukaryota</taxon>
        <taxon>Fungi</taxon>
        <taxon>Fungi incertae sedis</taxon>
        <taxon>Mucoromycota</taxon>
        <taxon>Glomeromycotina</taxon>
        <taxon>Glomeromycetes</taxon>
        <taxon>Diversisporales</taxon>
        <taxon>Gigasporaceae</taxon>
        <taxon>Racocetra</taxon>
    </lineage>
</organism>